<dbReference type="AlphaFoldDB" id="A0ABD3NL95"/>
<gene>
    <name evidence="1" type="ORF">ACHAWO_003389</name>
</gene>
<comment type="caution">
    <text evidence="1">The sequence shown here is derived from an EMBL/GenBank/DDBJ whole genome shotgun (WGS) entry which is preliminary data.</text>
</comment>
<accession>A0ABD3NL95</accession>
<keyword evidence="2" id="KW-1185">Reference proteome</keyword>
<protein>
    <submittedName>
        <fullName evidence="1">Uncharacterized protein</fullName>
    </submittedName>
</protein>
<sequence>MGWLESPAAAIMIAAAILLLIGPVFGFVSSPLSARPISKTVLQMNYGRQVPRKNIRLPLLVDNTIGNEQPRWNIPLPNAHLPAELTTASLYELELDRVVHKMVISQAVSSYDSDPESGCCYGHIVWKGDDLVGAIGCAGEVLIGASAPGVDVPNEIESLKNVDPEDTGPLMVLARGAYRFKVKEVVSTIPYPTAVVDELLDDDISDNSSKSIKLDEDDDYDTDMFAELSPKELIKATLESLDKVLQLQYDDSFKPLSPLEQSILENADSPEPMAQAITRTFDAEERIAVYQTFVSKLLDIVPDERDRCFAVAMIAGELANFSPKLRAKMLTTTDGVNRLRLVLQELFSVLDLDAAKRMTKSITLGVKEKKAEKEQETGAIPDYDGIGTIYNDFEDTSSNQFVSAPSADSIEAAEEAHKELKVGVPSLPPWANQIRDGVRVEYFWNEEEGWCAGTVVGDPIRIMNEYLITVEFDDDGSVHRLSLRGEDKARWRPP</sequence>
<evidence type="ECO:0000313" key="2">
    <source>
        <dbReference type="Proteomes" id="UP001530400"/>
    </source>
</evidence>
<dbReference type="EMBL" id="JALLPJ020001095">
    <property type="protein sequence ID" value="KAL3776532.1"/>
    <property type="molecule type" value="Genomic_DNA"/>
</dbReference>
<dbReference type="Proteomes" id="UP001530400">
    <property type="component" value="Unassembled WGS sequence"/>
</dbReference>
<evidence type="ECO:0000313" key="1">
    <source>
        <dbReference type="EMBL" id="KAL3776532.1"/>
    </source>
</evidence>
<name>A0ABD3NL95_9STRA</name>
<organism evidence="1 2">
    <name type="scientific">Cyclotella atomus</name>
    <dbReference type="NCBI Taxonomy" id="382360"/>
    <lineage>
        <taxon>Eukaryota</taxon>
        <taxon>Sar</taxon>
        <taxon>Stramenopiles</taxon>
        <taxon>Ochrophyta</taxon>
        <taxon>Bacillariophyta</taxon>
        <taxon>Coscinodiscophyceae</taxon>
        <taxon>Thalassiosirophycidae</taxon>
        <taxon>Stephanodiscales</taxon>
        <taxon>Stephanodiscaceae</taxon>
        <taxon>Cyclotella</taxon>
    </lineage>
</organism>
<reference evidence="1 2" key="1">
    <citation type="submission" date="2024-10" db="EMBL/GenBank/DDBJ databases">
        <title>Updated reference genomes for cyclostephanoid diatoms.</title>
        <authorList>
            <person name="Roberts W.R."/>
            <person name="Alverson A.J."/>
        </authorList>
    </citation>
    <scope>NUCLEOTIDE SEQUENCE [LARGE SCALE GENOMIC DNA]</scope>
    <source>
        <strain evidence="1 2">AJA010-31</strain>
    </source>
</reference>
<proteinExistence type="predicted"/>